<organism evidence="1 2">
    <name type="scientific">Phlyctema vagabunda</name>
    <dbReference type="NCBI Taxonomy" id="108571"/>
    <lineage>
        <taxon>Eukaryota</taxon>
        <taxon>Fungi</taxon>
        <taxon>Dikarya</taxon>
        <taxon>Ascomycota</taxon>
        <taxon>Pezizomycotina</taxon>
        <taxon>Leotiomycetes</taxon>
        <taxon>Helotiales</taxon>
        <taxon>Dermateaceae</taxon>
        <taxon>Phlyctema</taxon>
    </lineage>
</organism>
<dbReference type="Gene3D" id="2.30.110.10">
    <property type="entry name" value="Electron Transport, Fmn-binding Protein, Chain A"/>
    <property type="match status" value="1"/>
</dbReference>
<dbReference type="PANTHER" id="PTHR34071:SF2">
    <property type="entry name" value="FLAVIN-NUCLEOTIDE-BINDING PROTEIN"/>
    <property type="match status" value="1"/>
</dbReference>
<dbReference type="Pfam" id="PF12900">
    <property type="entry name" value="Pyridox_ox_2"/>
    <property type="match status" value="1"/>
</dbReference>
<accession>A0ABR4PJ54</accession>
<name>A0ABR4PJ54_9HELO</name>
<dbReference type="InterPro" id="IPR024747">
    <property type="entry name" value="Pyridox_Oxase-rel"/>
</dbReference>
<protein>
    <submittedName>
        <fullName evidence="1">Flavin-nucleotide-binding protein</fullName>
    </submittedName>
</protein>
<keyword evidence="2" id="KW-1185">Reference proteome</keyword>
<sequence length="284" mass="31179">MPRYELTYPKGDRNTVNRYKHQATYSLRTIHSIINTSAVLHVSFQPSPTDPFPVILPLIGQMGSYARPSADEGEVLECYLHGYVSSRIMNLCRTQPAATDEAMAVASSPDGLPVCIAAAKVDGLVLSLTPNSHNYNYRSAILFGHATLVSAADEKQWAMELITNSVVAGRWTQTRVPPNSAEMASTQILKVVVDSGSAKVREGVPTDDVADLENGELLDRVWTGVLPVYEQFGDPVPGPYNRLQVVPEHVRLYKEGLNKLNREYAEAAARKDAPVKRMSPGEDD</sequence>
<gene>
    <name evidence="1" type="ORF">PVAG01_04768</name>
</gene>
<comment type="caution">
    <text evidence="1">The sequence shown here is derived from an EMBL/GenBank/DDBJ whole genome shotgun (WGS) entry which is preliminary data.</text>
</comment>
<dbReference type="EMBL" id="JBFCZG010000004">
    <property type="protein sequence ID" value="KAL3423021.1"/>
    <property type="molecule type" value="Genomic_DNA"/>
</dbReference>
<dbReference type="Proteomes" id="UP001629113">
    <property type="component" value="Unassembled WGS sequence"/>
</dbReference>
<dbReference type="PANTHER" id="PTHR34071">
    <property type="entry name" value="5-NITROIMIDAZOLE ANTIBIOTICS RESISTANCE PROTEIN, NIMA-FAMILY-RELATED PROTEIN-RELATED"/>
    <property type="match status" value="1"/>
</dbReference>
<proteinExistence type="predicted"/>
<evidence type="ECO:0000313" key="2">
    <source>
        <dbReference type="Proteomes" id="UP001629113"/>
    </source>
</evidence>
<dbReference type="InterPro" id="IPR012349">
    <property type="entry name" value="Split_barrel_FMN-bd"/>
</dbReference>
<reference evidence="1 2" key="1">
    <citation type="submission" date="2024-06" db="EMBL/GenBank/DDBJ databases">
        <title>Complete genome of Phlyctema vagabunda strain 19-DSS-EL-015.</title>
        <authorList>
            <person name="Fiorenzani C."/>
        </authorList>
    </citation>
    <scope>NUCLEOTIDE SEQUENCE [LARGE SCALE GENOMIC DNA]</scope>
    <source>
        <strain evidence="1 2">19-DSS-EL-015</strain>
    </source>
</reference>
<dbReference type="SUPFAM" id="SSF50475">
    <property type="entry name" value="FMN-binding split barrel"/>
    <property type="match status" value="1"/>
</dbReference>
<evidence type="ECO:0000313" key="1">
    <source>
        <dbReference type="EMBL" id="KAL3423021.1"/>
    </source>
</evidence>